<name>A0AAV7EQW2_ARIFI</name>
<gene>
    <name evidence="1" type="ORF">H6P81_009996</name>
</gene>
<proteinExistence type="predicted"/>
<keyword evidence="2" id="KW-1185">Reference proteome</keyword>
<dbReference type="EMBL" id="JAINDJ010000004">
    <property type="protein sequence ID" value="KAG9450031.1"/>
    <property type="molecule type" value="Genomic_DNA"/>
</dbReference>
<protein>
    <submittedName>
        <fullName evidence="1">Uncharacterized protein</fullName>
    </submittedName>
</protein>
<organism evidence="1 2">
    <name type="scientific">Aristolochia fimbriata</name>
    <name type="common">White veined hardy Dutchman's pipe vine</name>
    <dbReference type="NCBI Taxonomy" id="158543"/>
    <lineage>
        <taxon>Eukaryota</taxon>
        <taxon>Viridiplantae</taxon>
        <taxon>Streptophyta</taxon>
        <taxon>Embryophyta</taxon>
        <taxon>Tracheophyta</taxon>
        <taxon>Spermatophyta</taxon>
        <taxon>Magnoliopsida</taxon>
        <taxon>Magnoliidae</taxon>
        <taxon>Piperales</taxon>
        <taxon>Aristolochiaceae</taxon>
        <taxon>Aristolochia</taxon>
    </lineage>
</organism>
<reference evidence="1 2" key="1">
    <citation type="submission" date="2021-07" db="EMBL/GenBank/DDBJ databases">
        <title>The Aristolochia fimbriata genome: insights into angiosperm evolution, floral development and chemical biosynthesis.</title>
        <authorList>
            <person name="Jiao Y."/>
        </authorList>
    </citation>
    <scope>NUCLEOTIDE SEQUENCE [LARGE SCALE GENOMIC DNA]</scope>
    <source>
        <strain evidence="1">IBCAS-2021</strain>
        <tissue evidence="1">Leaf</tissue>
    </source>
</reference>
<dbReference type="Proteomes" id="UP000825729">
    <property type="component" value="Unassembled WGS sequence"/>
</dbReference>
<evidence type="ECO:0000313" key="1">
    <source>
        <dbReference type="EMBL" id="KAG9450031.1"/>
    </source>
</evidence>
<accession>A0AAV7EQW2</accession>
<evidence type="ECO:0000313" key="2">
    <source>
        <dbReference type="Proteomes" id="UP000825729"/>
    </source>
</evidence>
<comment type="caution">
    <text evidence="1">The sequence shown here is derived from an EMBL/GenBank/DDBJ whole genome shotgun (WGS) entry which is preliminary data.</text>
</comment>
<dbReference type="AlphaFoldDB" id="A0AAV7EQW2"/>
<sequence length="337" mass="32119">MVSIGVCGATATGAVATGVWATVIGDEGGPAICALVVGAGSDAKGVWTTVVDVVGVDVGAAWPTVSVSLDGVFSGDGLAGLEGSVKEGGSDEMGFVALTGCVWATASGCVDGAVPDTWASSAACVGEVAEGVCTICIDGAVPGDSEKAASGADEDLSGSWAAEIGCVGVVAMGASTTGADSVGCGGIVAGEVCSHGLVGLKDIGRGDDAGVVVTSPTNSVAGDASGVCPSFSGSKDRVSVRVWVIVVGCMDGFPAAVPASGGCMSSTAVGAFAVVTNDEVGTAKGVWVTTIDCRDIVGASVGVAVFGVSVTITCGTSRCSGACILSNDVVDGAEAGA</sequence>